<reference evidence="1" key="1">
    <citation type="submission" date="2013-03" db="EMBL/GenBank/DDBJ databases">
        <authorList>
            <person name="Harkins D.M."/>
            <person name="Durkin A.S."/>
            <person name="Brinkac L.M."/>
            <person name="Haft D.H."/>
            <person name="Selengut J.D."/>
            <person name="Sanka R."/>
            <person name="DePew J."/>
            <person name="Purushe J."/>
            <person name="Hartskeerl R.A."/>
            <person name="Ahmed A."/>
            <person name="van der Linden H."/>
            <person name="Goris M.G.A."/>
            <person name="Vinetz J.M."/>
            <person name="Sutton G.G."/>
            <person name="Nierman W.C."/>
            <person name="Fouts D.E."/>
        </authorList>
    </citation>
    <scope>NUCLEOTIDE SEQUENCE [LARGE SCALE GENOMIC DNA]</scope>
    <source>
        <strain evidence="1">LT 11-33</strain>
    </source>
</reference>
<name>N1VRU9_9LEPT</name>
<gene>
    <name evidence="1" type="ORF">LEP1GSC203_0001</name>
</gene>
<proteinExistence type="predicted"/>
<dbReference type="EMBL" id="AOGW02000007">
    <property type="protein sequence ID" value="EMY62449.1"/>
    <property type="molecule type" value="Genomic_DNA"/>
</dbReference>
<dbReference type="STRING" id="1257025.LEP1GSC203_0001"/>
<keyword evidence="2" id="KW-1185">Reference proteome</keyword>
<comment type="caution">
    <text evidence="1">The sequence shown here is derived from an EMBL/GenBank/DDBJ whole genome shotgun (WGS) entry which is preliminary data.</text>
</comment>
<protein>
    <submittedName>
        <fullName evidence="1">Uncharacterized protein</fullName>
    </submittedName>
</protein>
<organism evidence="1 2">
    <name type="scientific">Leptospira terpstrae serovar Hualin str. LT 11-33 = ATCC 700639</name>
    <dbReference type="NCBI Taxonomy" id="1257025"/>
    <lineage>
        <taxon>Bacteria</taxon>
        <taxon>Pseudomonadati</taxon>
        <taxon>Spirochaetota</taxon>
        <taxon>Spirochaetia</taxon>
        <taxon>Leptospirales</taxon>
        <taxon>Leptospiraceae</taxon>
        <taxon>Leptospira</taxon>
    </lineage>
</organism>
<dbReference type="OrthoDB" id="962025at2"/>
<evidence type="ECO:0000313" key="2">
    <source>
        <dbReference type="Proteomes" id="UP000012371"/>
    </source>
</evidence>
<dbReference type="RefSeq" id="WP_002972951.1">
    <property type="nucleotide sequence ID" value="NZ_AOGW02000007.1"/>
</dbReference>
<dbReference type="Proteomes" id="UP000012371">
    <property type="component" value="Unassembled WGS sequence"/>
</dbReference>
<evidence type="ECO:0000313" key="1">
    <source>
        <dbReference type="EMBL" id="EMY62449.1"/>
    </source>
</evidence>
<dbReference type="AlphaFoldDB" id="N1VRU9"/>
<sequence length="185" mass="21429">MLLNKISTHPILSKHIVSHCEENQIQVEVDKNFPRDKYLILKVDSYYNSLHLALTPPSPDCLYIIYCEKGNYFSLYCYELKNIKDKQYLKIENIYGKFKTLIDDFLKTAFSSIFLDKNEDIRISTIAFVSDPYELAKMGVNNTTLTNTHTKGTLIETLLLKKPLNFRGTYISLEYKLPDPVISPC</sequence>
<accession>N1VRU9</accession>